<evidence type="ECO:0000259" key="15">
    <source>
        <dbReference type="Pfam" id="PF00330"/>
    </source>
</evidence>
<keyword evidence="12" id="KW-0411">Iron-sulfur</keyword>
<dbReference type="PROSITE" id="PS01244">
    <property type="entry name" value="ACONITASE_2"/>
    <property type="match status" value="1"/>
</dbReference>
<dbReference type="InterPro" id="IPR004430">
    <property type="entry name" value="3-IsopropMal_deHydase_lsu"/>
</dbReference>
<dbReference type="InterPro" id="IPR036008">
    <property type="entry name" value="Aconitase_4Fe-4S_dom"/>
</dbReference>
<evidence type="ECO:0000256" key="13">
    <source>
        <dbReference type="ARBA" id="ARBA00023239"/>
    </source>
</evidence>
<dbReference type="Gene3D" id="3.30.499.10">
    <property type="entry name" value="Aconitase, domain 3"/>
    <property type="match status" value="2"/>
</dbReference>
<evidence type="ECO:0000256" key="3">
    <source>
        <dbReference type="ARBA" id="ARBA00002695"/>
    </source>
</evidence>
<name>A0A3P3EGX8_9BURK</name>
<keyword evidence="11" id="KW-0408">Iron</keyword>
<evidence type="ECO:0000256" key="8">
    <source>
        <dbReference type="ARBA" id="ARBA00022485"/>
    </source>
</evidence>
<dbReference type="Pfam" id="PF00330">
    <property type="entry name" value="Aconitase"/>
    <property type="match status" value="1"/>
</dbReference>
<dbReference type="NCBIfam" id="TIGR00170">
    <property type="entry name" value="leuC"/>
    <property type="match status" value="1"/>
</dbReference>
<dbReference type="InterPro" id="IPR050067">
    <property type="entry name" value="IPM_dehydratase_rel_enz"/>
</dbReference>
<accession>A0A3P3EGX8</accession>
<evidence type="ECO:0000256" key="2">
    <source>
        <dbReference type="ARBA" id="ARBA00001966"/>
    </source>
</evidence>
<dbReference type="InterPro" id="IPR001030">
    <property type="entry name" value="Acoase/IPM_deHydtase_lsu_aba"/>
</dbReference>
<evidence type="ECO:0000313" key="16">
    <source>
        <dbReference type="EMBL" id="RRH85627.1"/>
    </source>
</evidence>
<reference evidence="16 17" key="1">
    <citation type="submission" date="2018-11" db="EMBL/GenBank/DDBJ databases">
        <title>The genome of Variovorax sp T529.</title>
        <authorList>
            <person name="Gao J."/>
        </authorList>
    </citation>
    <scope>NUCLEOTIDE SEQUENCE [LARGE SCALE GENOMIC DNA]</scope>
    <source>
        <strain evidence="16 17">T529</strain>
    </source>
</reference>
<dbReference type="InterPro" id="IPR015931">
    <property type="entry name" value="Acnase/IPM_dHydase_lsu_aba_1/3"/>
</dbReference>
<comment type="pathway">
    <text evidence="4">Amino-acid biosynthesis; L-leucine biosynthesis; L-leucine from 3-methyl-2-oxobutanoate: step 2/4.</text>
</comment>
<dbReference type="NCBIfam" id="NF004016">
    <property type="entry name" value="PRK05478.1"/>
    <property type="match status" value="1"/>
</dbReference>
<evidence type="ECO:0000256" key="14">
    <source>
        <dbReference type="ARBA" id="ARBA00023304"/>
    </source>
</evidence>
<evidence type="ECO:0000313" key="17">
    <source>
        <dbReference type="Proteomes" id="UP000271590"/>
    </source>
</evidence>
<dbReference type="EC" id="4.2.1.33" evidence="6"/>
<comment type="catalytic activity">
    <reaction evidence="1">
        <text>(2R,3S)-3-isopropylmalate = (2S)-2-isopropylmalate</text>
        <dbReference type="Rhea" id="RHEA:32287"/>
        <dbReference type="ChEBI" id="CHEBI:1178"/>
        <dbReference type="ChEBI" id="CHEBI:35121"/>
        <dbReference type="EC" id="4.2.1.33"/>
    </reaction>
</comment>
<evidence type="ECO:0000256" key="9">
    <source>
        <dbReference type="ARBA" id="ARBA00022605"/>
    </source>
</evidence>
<dbReference type="PROSITE" id="PS00450">
    <property type="entry name" value="ACONITASE_1"/>
    <property type="match status" value="1"/>
</dbReference>
<dbReference type="GO" id="GO:0046872">
    <property type="term" value="F:metal ion binding"/>
    <property type="evidence" value="ECO:0007669"/>
    <property type="project" value="UniProtKB-KW"/>
</dbReference>
<dbReference type="InterPro" id="IPR018136">
    <property type="entry name" value="Aconitase_4Fe-4S_BS"/>
</dbReference>
<keyword evidence="10" id="KW-0479">Metal-binding</keyword>
<proteinExistence type="predicted"/>
<keyword evidence="8" id="KW-0004">4Fe-4S</keyword>
<protein>
    <recommendedName>
        <fullName evidence="6">3-isopropylmalate dehydratase</fullName>
        <ecNumber evidence="6">4.2.1.33</ecNumber>
    </recommendedName>
</protein>
<dbReference type="AlphaFoldDB" id="A0A3P3EGX8"/>
<gene>
    <name evidence="16" type="primary">leuC</name>
    <name evidence="16" type="ORF">EH244_22725</name>
</gene>
<dbReference type="GO" id="GO:0009098">
    <property type="term" value="P:L-leucine biosynthetic process"/>
    <property type="evidence" value="ECO:0007669"/>
    <property type="project" value="UniProtKB-UniPathway"/>
</dbReference>
<evidence type="ECO:0000256" key="5">
    <source>
        <dbReference type="ARBA" id="ARBA00011271"/>
    </source>
</evidence>
<dbReference type="PANTHER" id="PTHR43822">
    <property type="entry name" value="HOMOACONITASE, MITOCHONDRIAL-RELATED"/>
    <property type="match status" value="1"/>
</dbReference>
<comment type="caution">
    <text evidence="16">The sequence shown here is derived from an EMBL/GenBank/DDBJ whole genome shotgun (WGS) entry which is preliminary data.</text>
</comment>
<comment type="function">
    <text evidence="3">Catalyzes the isomerization between 2-isopropylmalate and 3-isopropylmalate, via the formation of 2-isopropylmaleate.</text>
</comment>
<evidence type="ECO:0000256" key="6">
    <source>
        <dbReference type="ARBA" id="ARBA00011998"/>
    </source>
</evidence>
<feature type="domain" description="Aconitase/3-isopropylmalate dehydratase large subunit alpha/beta/alpha" evidence="15">
    <location>
        <begin position="8"/>
        <end position="449"/>
    </location>
</feature>
<evidence type="ECO:0000256" key="1">
    <source>
        <dbReference type="ARBA" id="ARBA00000491"/>
    </source>
</evidence>
<dbReference type="PRINTS" id="PR00415">
    <property type="entry name" value="ACONITASE"/>
</dbReference>
<evidence type="ECO:0000256" key="4">
    <source>
        <dbReference type="ARBA" id="ARBA00004729"/>
    </source>
</evidence>
<keyword evidence="7" id="KW-0432">Leucine biosynthesis</keyword>
<keyword evidence="14" id="KW-0100">Branched-chain amino acid biosynthesis</keyword>
<dbReference type="PANTHER" id="PTHR43822:SF9">
    <property type="entry name" value="3-ISOPROPYLMALATE DEHYDRATASE"/>
    <property type="match status" value="1"/>
</dbReference>
<dbReference type="GO" id="GO:0003861">
    <property type="term" value="F:3-isopropylmalate dehydratase activity"/>
    <property type="evidence" value="ECO:0007669"/>
    <property type="project" value="UniProtKB-EC"/>
</dbReference>
<comment type="cofactor">
    <cofactor evidence="2">
        <name>[4Fe-4S] cluster</name>
        <dbReference type="ChEBI" id="CHEBI:49883"/>
    </cofactor>
</comment>
<sequence length="461" mass="48792">MAGRTLFDKIWDTHVVADLGDGFSLLHVDRHLVSDPGSKALAALRQRGHAVRNPELTFATPDHTVSTAPGRTGHTANALRYLKDLRHETHAQGIRLFDLGQPGQGIVHVVGPELGLTLPGATIVCSDSHTCTHGALGALAFGIGATEFQHVAATQTVVLQRPRQMRIWFDGVLPQGASAKDLILHTIGRLGATGASGCAVEYAGPAIDALDMEARMTVCNLSVEMGGRFGIIAPDARTFDYLRERPYAPAGALWERAVAQWGALHGDDDAVFDREVRIDASGIGPQITWGVSPQDVLDVGDVVPAPASPTQQAALEYMGLRAGDPITGTPVDWVFIGSCTNARISDLRLAAAVVRGRRVAAGVKAWVVPGSELVKRTAEDEGLDQIFRDAGFEWRESGCSLCVAGNGEAVPPGQRVVSTSNRNFVGRQGPGARTHLASPQMAAAAAIAGCIVDHRTLEPHA</sequence>
<dbReference type="NCBIfam" id="NF009116">
    <property type="entry name" value="PRK12466.1"/>
    <property type="match status" value="1"/>
</dbReference>
<dbReference type="EMBL" id="RQXU01000016">
    <property type="protein sequence ID" value="RRH85627.1"/>
    <property type="molecule type" value="Genomic_DNA"/>
</dbReference>
<keyword evidence="9" id="KW-0028">Amino-acid biosynthesis</keyword>
<dbReference type="SUPFAM" id="SSF53732">
    <property type="entry name" value="Aconitase iron-sulfur domain"/>
    <property type="match status" value="1"/>
</dbReference>
<evidence type="ECO:0000256" key="11">
    <source>
        <dbReference type="ARBA" id="ARBA00023004"/>
    </source>
</evidence>
<evidence type="ECO:0000256" key="10">
    <source>
        <dbReference type="ARBA" id="ARBA00022723"/>
    </source>
</evidence>
<evidence type="ECO:0000256" key="12">
    <source>
        <dbReference type="ARBA" id="ARBA00023014"/>
    </source>
</evidence>
<dbReference type="UniPathway" id="UPA00048">
    <property type="reaction ID" value="UER00071"/>
</dbReference>
<dbReference type="GO" id="GO:0051539">
    <property type="term" value="F:4 iron, 4 sulfur cluster binding"/>
    <property type="evidence" value="ECO:0007669"/>
    <property type="project" value="UniProtKB-KW"/>
</dbReference>
<dbReference type="Proteomes" id="UP000271590">
    <property type="component" value="Unassembled WGS sequence"/>
</dbReference>
<keyword evidence="13 16" id="KW-0456">Lyase</keyword>
<comment type="subunit">
    <text evidence="5">Heterodimer of LeuC and LeuD.</text>
</comment>
<organism evidence="16 17">
    <name type="scientific">Variovorax beijingensis</name>
    <dbReference type="NCBI Taxonomy" id="2496117"/>
    <lineage>
        <taxon>Bacteria</taxon>
        <taxon>Pseudomonadati</taxon>
        <taxon>Pseudomonadota</taxon>
        <taxon>Betaproteobacteria</taxon>
        <taxon>Burkholderiales</taxon>
        <taxon>Comamonadaceae</taxon>
        <taxon>Variovorax</taxon>
    </lineage>
</organism>
<evidence type="ECO:0000256" key="7">
    <source>
        <dbReference type="ARBA" id="ARBA00022430"/>
    </source>
</evidence>